<evidence type="ECO:0000313" key="3">
    <source>
        <dbReference type="Proteomes" id="UP000293154"/>
    </source>
</evidence>
<dbReference type="Pfam" id="PF08929">
    <property type="entry name" value="PoNi_C"/>
    <property type="match status" value="1"/>
</dbReference>
<name>A0A411WQX9_9GAMM</name>
<dbReference type="InterPro" id="IPR015025">
    <property type="entry name" value="PoNi_C"/>
</dbReference>
<reference evidence="2 3" key="1">
    <citation type="submission" date="2019-03" db="EMBL/GenBank/DDBJ databases">
        <title>Pragia sp. nov. isolated from the gut tract of Carduelis flavirostris.</title>
        <authorList>
            <person name="Ge Y."/>
        </authorList>
    </citation>
    <scope>NUCLEOTIDE SEQUENCE [LARGE SCALE GENOMIC DNA]</scope>
    <source>
        <strain evidence="2 3">CF-458</strain>
    </source>
</reference>
<dbReference type="EMBL" id="CP034752">
    <property type="protein sequence ID" value="QBH98608.1"/>
    <property type="molecule type" value="Genomic_DNA"/>
</dbReference>
<dbReference type="SUPFAM" id="SSF140731">
    <property type="entry name" value="PA2201 C-terminal domain-like"/>
    <property type="match status" value="1"/>
</dbReference>
<feature type="domain" description="PoNi C-terminal" evidence="1">
    <location>
        <begin position="171"/>
        <end position="253"/>
    </location>
</feature>
<gene>
    <name evidence="2" type="ORF">EKN56_20770</name>
</gene>
<dbReference type="Gene3D" id="1.10.3920.10">
    <property type="entry name" value="PA2201 C-terminal domain-like"/>
    <property type="match status" value="1"/>
</dbReference>
<proteinExistence type="predicted"/>
<accession>A0A411WQX9</accession>
<sequence>MSEFEQKIRQKLITEQHYYRYLQRYNYLLESMEKAKIGVKRPYMGPFLELAYEKLCFDYTVGEPITSLIPYMENIIQYTNQSLVIVNEDGEKVWQESQVTIDVYNKMAEKELLPNLLGLCILFERTDWLETIVSAISPIDDEITIDVLIAMKIPDYPITDEKSPGIFSFRRPLLKAILATTEKETLKHLDDYLNRWYKGMKRLVGEYIDSHLYQGTDICGFFGYWAFDAAAVAYLKNIDDSSLYKYLYYPKDMVSYAHSKRDCK</sequence>
<protein>
    <submittedName>
        <fullName evidence="2">DUF1911 domain-containing protein</fullName>
    </submittedName>
</protein>
<evidence type="ECO:0000313" key="2">
    <source>
        <dbReference type="EMBL" id="QBH98608.1"/>
    </source>
</evidence>
<dbReference type="Proteomes" id="UP000293154">
    <property type="component" value="Chromosome"/>
</dbReference>
<dbReference type="KEGG" id="prag:EKN56_20770"/>
<evidence type="ECO:0000259" key="1">
    <source>
        <dbReference type="Pfam" id="PF08929"/>
    </source>
</evidence>
<dbReference type="AlphaFoldDB" id="A0A411WQX9"/>
<dbReference type="InterPro" id="IPR028983">
    <property type="entry name" value="PA2201-like_C"/>
</dbReference>
<dbReference type="OrthoDB" id="6862936at2"/>
<organism evidence="2 3">
    <name type="scientific">Limnobaculum zhutongyuii</name>
    <dbReference type="NCBI Taxonomy" id="2498113"/>
    <lineage>
        <taxon>Bacteria</taxon>
        <taxon>Pseudomonadati</taxon>
        <taxon>Pseudomonadota</taxon>
        <taxon>Gammaproteobacteria</taxon>
        <taxon>Enterobacterales</taxon>
        <taxon>Budviciaceae</taxon>
        <taxon>Limnobaculum</taxon>
    </lineage>
</organism>
<dbReference type="RefSeq" id="WP_130593535.1">
    <property type="nucleotide sequence ID" value="NZ_CP034752.1"/>
</dbReference>
<keyword evidence="3" id="KW-1185">Reference proteome</keyword>